<protein>
    <submittedName>
        <fullName evidence="2">Cytochrome P460 family protein</fullName>
    </submittedName>
</protein>
<dbReference type="RefSeq" id="WP_394826068.1">
    <property type="nucleotide sequence ID" value="NZ_CP089984.1"/>
</dbReference>
<gene>
    <name evidence="2" type="ORF">LZC94_03990</name>
</gene>
<sequence>MNDRARWAFGVALCNFCVAGLGIAGCGAREPAPADTRNELASLPATSELDPHGWKVITSAIHRNDGTMSTLFGNDIAVKASRAGQMPYPPGADLSWVTWASQEDAHWFGAKIPGKVQSVERVRFETAGGQPSYDKYEGSPWTKHAVEPAAAAERVAYIVRQRASVMP</sequence>
<dbReference type="Pfam" id="PF16694">
    <property type="entry name" value="Cytochrome_P460"/>
    <property type="match status" value="1"/>
</dbReference>
<evidence type="ECO:0000313" key="2">
    <source>
        <dbReference type="EMBL" id="WXB16441.1"/>
    </source>
</evidence>
<dbReference type="Proteomes" id="UP001370348">
    <property type="component" value="Chromosome"/>
</dbReference>
<feature type="domain" description="Cytochrome P460" evidence="1">
    <location>
        <begin position="53"/>
        <end position="120"/>
    </location>
</feature>
<accession>A0ABZ2M338</accession>
<reference evidence="2 3" key="1">
    <citation type="submission" date="2021-12" db="EMBL/GenBank/DDBJ databases">
        <title>Discovery of the Pendulisporaceae a myxobacterial family with distinct sporulation behavior and unique specialized metabolism.</title>
        <authorList>
            <person name="Garcia R."/>
            <person name="Popoff A."/>
            <person name="Bader C.D."/>
            <person name="Loehr J."/>
            <person name="Walesch S."/>
            <person name="Walt C."/>
            <person name="Boldt J."/>
            <person name="Bunk B."/>
            <person name="Haeckl F.J.F.P.J."/>
            <person name="Gunesch A.P."/>
            <person name="Birkelbach J."/>
            <person name="Nuebel U."/>
            <person name="Pietschmann T."/>
            <person name="Bach T."/>
            <person name="Mueller R."/>
        </authorList>
    </citation>
    <scope>NUCLEOTIDE SEQUENCE [LARGE SCALE GENOMIC DNA]</scope>
    <source>
        <strain evidence="2 3">MSr11954</strain>
    </source>
</reference>
<dbReference type="EMBL" id="CP089984">
    <property type="protein sequence ID" value="WXB16441.1"/>
    <property type="molecule type" value="Genomic_DNA"/>
</dbReference>
<dbReference type="PROSITE" id="PS51257">
    <property type="entry name" value="PROKAR_LIPOPROTEIN"/>
    <property type="match status" value="1"/>
</dbReference>
<keyword evidence="3" id="KW-1185">Reference proteome</keyword>
<dbReference type="InterPro" id="IPR032033">
    <property type="entry name" value="Cytochrome_P460"/>
</dbReference>
<evidence type="ECO:0000259" key="1">
    <source>
        <dbReference type="Pfam" id="PF16694"/>
    </source>
</evidence>
<organism evidence="2 3">
    <name type="scientific">Pendulispora albinea</name>
    <dbReference type="NCBI Taxonomy" id="2741071"/>
    <lineage>
        <taxon>Bacteria</taxon>
        <taxon>Pseudomonadati</taxon>
        <taxon>Myxococcota</taxon>
        <taxon>Myxococcia</taxon>
        <taxon>Myxococcales</taxon>
        <taxon>Sorangiineae</taxon>
        <taxon>Pendulisporaceae</taxon>
        <taxon>Pendulispora</taxon>
    </lineage>
</organism>
<proteinExistence type="predicted"/>
<name>A0ABZ2M338_9BACT</name>
<evidence type="ECO:0000313" key="3">
    <source>
        <dbReference type="Proteomes" id="UP001370348"/>
    </source>
</evidence>